<evidence type="ECO:0000313" key="2">
    <source>
        <dbReference type="EMBL" id="MQW32020.1"/>
    </source>
</evidence>
<evidence type="ECO:0000256" key="1">
    <source>
        <dbReference type="SAM" id="Phobius"/>
    </source>
</evidence>
<keyword evidence="1" id="KW-0812">Transmembrane</keyword>
<proteinExistence type="predicted"/>
<dbReference type="AlphaFoldDB" id="A0AAW9TIZ8"/>
<reference evidence="2 3" key="1">
    <citation type="journal article" date="2013" name="Genome Biol.">
        <title>Comparative genomics of the core and accessory genomes of 48 Sinorhizobium strains comprising five genospecies.</title>
        <authorList>
            <person name="Sugawara M."/>
            <person name="Epstein B."/>
            <person name="Badgley B.D."/>
            <person name="Unno T."/>
            <person name="Xu L."/>
            <person name="Reese J."/>
            <person name="Gyaneshwar P."/>
            <person name="Denny R."/>
            <person name="Mudge J."/>
            <person name="Bharti A.K."/>
            <person name="Farmer A.D."/>
            <person name="May G.D."/>
            <person name="Woodward J.E."/>
            <person name="Medigue C."/>
            <person name="Vallenet D."/>
            <person name="Lajus A."/>
            <person name="Rouy Z."/>
            <person name="Martinez-Vaz B."/>
            <person name="Tiffin P."/>
            <person name="Young N.D."/>
            <person name="Sadowsky M.J."/>
        </authorList>
    </citation>
    <scope>NUCLEOTIDE SEQUENCE [LARGE SCALE GENOMIC DNA]</scope>
    <source>
        <strain evidence="2 3">N6B1</strain>
    </source>
</reference>
<accession>A0AAW9TIZ8</accession>
<dbReference type="EMBL" id="WISR01000044">
    <property type="protein sequence ID" value="MQW32020.1"/>
    <property type="molecule type" value="Genomic_DNA"/>
</dbReference>
<sequence length="306" mass="35052">MRVGLMVAAGIGALLVWFTWALFPFLAPRVGVGWNSETLGQWGDAFGALNALFSALAFISVLFTLKQQQRQIDDATNDQHLQRFERTFYELLRLLREARDAVEFRYSDNYDGGERKKEKDYEFKVTGAEAFKRAQFEVKYWVEAEEIHVGPLTEARVSEIYIQHVHNRYESAFAPYYRLLYTILLRIKSDQKLSVEEKQRYGNLLRSQLTSHEVALCSYNGLAAVSGSFKQLLIEFRILKYLPADFGRKIFQAYYPATAFLGRDIPGSAAKISTYASEFSVSRNIPVSFLRRSLTDATSSILIRSK</sequence>
<evidence type="ECO:0000313" key="3">
    <source>
        <dbReference type="Proteomes" id="UP000429484"/>
    </source>
</evidence>
<dbReference type="InterPro" id="IPR031709">
    <property type="entry name" value="PutAbiC"/>
</dbReference>
<keyword evidence="1" id="KW-0472">Membrane</keyword>
<dbReference type="Pfam" id="PF16872">
    <property type="entry name" value="putAbiC"/>
    <property type="match status" value="1"/>
</dbReference>
<protein>
    <recommendedName>
        <fullName evidence="4">Phage abortive infection protein</fullName>
    </recommendedName>
</protein>
<comment type="caution">
    <text evidence="2">The sequence shown here is derived from an EMBL/GenBank/DDBJ whole genome shotgun (WGS) entry which is preliminary data.</text>
</comment>
<dbReference type="Proteomes" id="UP000429484">
    <property type="component" value="Unassembled WGS sequence"/>
</dbReference>
<feature type="transmembrane region" description="Helical" evidence="1">
    <location>
        <begin position="45"/>
        <end position="65"/>
    </location>
</feature>
<keyword evidence="1" id="KW-1133">Transmembrane helix</keyword>
<gene>
    <name evidence="2" type="ORF">GHK53_03945</name>
</gene>
<name>A0AAW9TIZ8_RHIML</name>
<organism evidence="2 3">
    <name type="scientific">Rhizobium meliloti</name>
    <name type="common">Ensifer meliloti</name>
    <name type="synonym">Sinorhizobium meliloti</name>
    <dbReference type="NCBI Taxonomy" id="382"/>
    <lineage>
        <taxon>Bacteria</taxon>
        <taxon>Pseudomonadati</taxon>
        <taxon>Pseudomonadota</taxon>
        <taxon>Alphaproteobacteria</taxon>
        <taxon>Hyphomicrobiales</taxon>
        <taxon>Rhizobiaceae</taxon>
        <taxon>Sinorhizobium/Ensifer group</taxon>
        <taxon>Sinorhizobium</taxon>
    </lineage>
</organism>
<evidence type="ECO:0008006" key="4">
    <source>
        <dbReference type="Google" id="ProtNLM"/>
    </source>
</evidence>